<dbReference type="EMBL" id="JAHRHJ020000009">
    <property type="protein sequence ID" value="KAH9302780.1"/>
    <property type="molecule type" value="Genomic_DNA"/>
</dbReference>
<evidence type="ECO:0000256" key="1">
    <source>
        <dbReference type="SAM" id="MobiDB-lite"/>
    </source>
</evidence>
<feature type="compositionally biased region" description="Basic and acidic residues" evidence="1">
    <location>
        <begin position="29"/>
        <end position="46"/>
    </location>
</feature>
<feature type="region of interest" description="Disordered" evidence="1">
    <location>
        <begin position="1"/>
        <end position="105"/>
    </location>
</feature>
<evidence type="ECO:0000313" key="2">
    <source>
        <dbReference type="EMBL" id="KAH9302780.1"/>
    </source>
</evidence>
<accession>A0AA38CM84</accession>
<reference evidence="2 3" key="1">
    <citation type="journal article" date="2021" name="Nat. Plants">
        <title>The Taxus genome provides insights into paclitaxel biosynthesis.</title>
        <authorList>
            <person name="Xiong X."/>
            <person name="Gou J."/>
            <person name="Liao Q."/>
            <person name="Li Y."/>
            <person name="Zhou Q."/>
            <person name="Bi G."/>
            <person name="Li C."/>
            <person name="Du R."/>
            <person name="Wang X."/>
            <person name="Sun T."/>
            <person name="Guo L."/>
            <person name="Liang H."/>
            <person name="Lu P."/>
            <person name="Wu Y."/>
            <person name="Zhang Z."/>
            <person name="Ro D.K."/>
            <person name="Shang Y."/>
            <person name="Huang S."/>
            <person name="Yan J."/>
        </authorList>
    </citation>
    <scope>NUCLEOTIDE SEQUENCE [LARGE SCALE GENOMIC DNA]</scope>
    <source>
        <strain evidence="2">Ta-2019</strain>
    </source>
</reference>
<evidence type="ECO:0000313" key="3">
    <source>
        <dbReference type="Proteomes" id="UP000824469"/>
    </source>
</evidence>
<keyword evidence="3" id="KW-1185">Reference proteome</keyword>
<name>A0AA38CM84_TAXCH</name>
<sequence>MRRMRTGQSSQNRRLLSGTVRTKVRVGRKPNEKVKRQQKRDKEARIGRSRTFLFGTSGPKVRRGREPADSTETGDFHLRQFGTSGTKVRVGREKPKRPKANKKSQ</sequence>
<dbReference type="Proteomes" id="UP000824469">
    <property type="component" value="Unassembled WGS sequence"/>
</dbReference>
<feature type="compositionally biased region" description="Polar residues" evidence="1">
    <location>
        <begin position="1"/>
        <end position="14"/>
    </location>
</feature>
<feature type="compositionally biased region" description="Basic residues" evidence="1">
    <location>
        <begin position="94"/>
        <end position="105"/>
    </location>
</feature>
<protein>
    <submittedName>
        <fullName evidence="2">Uncharacterized protein</fullName>
    </submittedName>
</protein>
<gene>
    <name evidence="2" type="ORF">KI387_014363</name>
</gene>
<feature type="compositionally biased region" description="Basic and acidic residues" evidence="1">
    <location>
        <begin position="64"/>
        <end position="78"/>
    </location>
</feature>
<feature type="non-terminal residue" evidence="2">
    <location>
        <position position="105"/>
    </location>
</feature>
<dbReference type="AlphaFoldDB" id="A0AA38CM84"/>
<proteinExistence type="predicted"/>
<organism evidence="2 3">
    <name type="scientific">Taxus chinensis</name>
    <name type="common">Chinese yew</name>
    <name type="synonym">Taxus wallichiana var. chinensis</name>
    <dbReference type="NCBI Taxonomy" id="29808"/>
    <lineage>
        <taxon>Eukaryota</taxon>
        <taxon>Viridiplantae</taxon>
        <taxon>Streptophyta</taxon>
        <taxon>Embryophyta</taxon>
        <taxon>Tracheophyta</taxon>
        <taxon>Spermatophyta</taxon>
        <taxon>Pinopsida</taxon>
        <taxon>Pinidae</taxon>
        <taxon>Conifers II</taxon>
        <taxon>Cupressales</taxon>
        <taxon>Taxaceae</taxon>
        <taxon>Taxus</taxon>
    </lineage>
</organism>
<comment type="caution">
    <text evidence="2">The sequence shown here is derived from an EMBL/GenBank/DDBJ whole genome shotgun (WGS) entry which is preliminary data.</text>
</comment>